<evidence type="ECO:0000256" key="3">
    <source>
        <dbReference type="ARBA" id="ARBA00022676"/>
    </source>
</evidence>
<dbReference type="InterPro" id="IPR050297">
    <property type="entry name" value="LipidA_mod_glycosyltrf_83"/>
</dbReference>
<feature type="transmembrane region" description="Helical" evidence="8">
    <location>
        <begin position="346"/>
        <end position="365"/>
    </location>
</feature>
<keyword evidence="6 8" id="KW-1133">Transmembrane helix</keyword>
<evidence type="ECO:0000256" key="8">
    <source>
        <dbReference type="SAM" id="Phobius"/>
    </source>
</evidence>
<dbReference type="GO" id="GO:0005886">
    <property type="term" value="C:plasma membrane"/>
    <property type="evidence" value="ECO:0007669"/>
    <property type="project" value="UniProtKB-SubCell"/>
</dbReference>
<dbReference type="PANTHER" id="PTHR33908:SF11">
    <property type="entry name" value="MEMBRANE PROTEIN"/>
    <property type="match status" value="1"/>
</dbReference>
<feature type="domain" description="Glycosyltransferase RgtA/B/C/D-like" evidence="9">
    <location>
        <begin position="72"/>
        <end position="233"/>
    </location>
</feature>
<feature type="transmembrane region" description="Helical" evidence="8">
    <location>
        <begin position="93"/>
        <end position="111"/>
    </location>
</feature>
<evidence type="ECO:0000259" key="9">
    <source>
        <dbReference type="Pfam" id="PF13231"/>
    </source>
</evidence>
<dbReference type="PANTHER" id="PTHR33908">
    <property type="entry name" value="MANNOSYLTRANSFERASE YKCB-RELATED"/>
    <property type="match status" value="1"/>
</dbReference>
<evidence type="ECO:0000256" key="5">
    <source>
        <dbReference type="ARBA" id="ARBA00022692"/>
    </source>
</evidence>
<accession>A0A0G1P9C8</accession>
<gene>
    <name evidence="10" type="ORF">UX41_C0019G0005</name>
</gene>
<dbReference type="GO" id="GO:0009103">
    <property type="term" value="P:lipopolysaccharide biosynthetic process"/>
    <property type="evidence" value="ECO:0007669"/>
    <property type="project" value="UniProtKB-ARBA"/>
</dbReference>
<dbReference type="InterPro" id="IPR038731">
    <property type="entry name" value="RgtA/B/C-like"/>
</dbReference>
<keyword evidence="5 8" id="KW-0812">Transmembrane</keyword>
<feature type="transmembrane region" description="Helical" evidence="8">
    <location>
        <begin position="214"/>
        <end position="235"/>
    </location>
</feature>
<keyword evidence="2" id="KW-1003">Cell membrane</keyword>
<reference evidence="10 11" key="1">
    <citation type="journal article" date="2015" name="Nature">
        <title>rRNA introns, odd ribosomes, and small enigmatic genomes across a large radiation of phyla.</title>
        <authorList>
            <person name="Brown C.T."/>
            <person name="Hug L.A."/>
            <person name="Thomas B.C."/>
            <person name="Sharon I."/>
            <person name="Castelle C.J."/>
            <person name="Singh A."/>
            <person name="Wilkins M.J."/>
            <person name="Williams K.H."/>
            <person name="Banfield J.F."/>
        </authorList>
    </citation>
    <scope>NUCLEOTIDE SEQUENCE [LARGE SCALE GENOMIC DNA]</scope>
</reference>
<dbReference type="Proteomes" id="UP000034510">
    <property type="component" value="Unassembled WGS sequence"/>
</dbReference>
<organism evidence="10 11">
    <name type="scientific">Candidatus Collierbacteria bacterium GW2011_GWE1_46_18</name>
    <dbReference type="NCBI Taxonomy" id="1618399"/>
    <lineage>
        <taxon>Bacteria</taxon>
        <taxon>Candidatus Collieribacteriota</taxon>
    </lineage>
</organism>
<dbReference type="EMBL" id="LCMC01000019">
    <property type="protein sequence ID" value="KKU29454.1"/>
    <property type="molecule type" value="Genomic_DNA"/>
</dbReference>
<evidence type="ECO:0000256" key="1">
    <source>
        <dbReference type="ARBA" id="ARBA00004651"/>
    </source>
</evidence>
<keyword evidence="7 8" id="KW-0472">Membrane</keyword>
<comment type="caution">
    <text evidence="10">The sequence shown here is derived from an EMBL/GenBank/DDBJ whole genome shotgun (WGS) entry which is preliminary data.</text>
</comment>
<evidence type="ECO:0000256" key="7">
    <source>
        <dbReference type="ARBA" id="ARBA00023136"/>
    </source>
</evidence>
<comment type="subcellular location">
    <subcellularLocation>
        <location evidence="1">Cell membrane</location>
        <topology evidence="1">Multi-pass membrane protein</topology>
    </subcellularLocation>
</comment>
<evidence type="ECO:0000313" key="11">
    <source>
        <dbReference type="Proteomes" id="UP000034510"/>
    </source>
</evidence>
<proteinExistence type="predicted"/>
<feature type="transmembrane region" description="Helical" evidence="8">
    <location>
        <begin position="118"/>
        <end position="138"/>
    </location>
</feature>
<dbReference type="AlphaFoldDB" id="A0A0G1P9C8"/>
<evidence type="ECO:0000256" key="6">
    <source>
        <dbReference type="ARBA" id="ARBA00022989"/>
    </source>
</evidence>
<feature type="transmembrane region" description="Helical" evidence="8">
    <location>
        <begin position="323"/>
        <end position="340"/>
    </location>
</feature>
<evidence type="ECO:0000256" key="4">
    <source>
        <dbReference type="ARBA" id="ARBA00022679"/>
    </source>
</evidence>
<keyword evidence="4 10" id="KW-0808">Transferase</keyword>
<feature type="transmembrane region" description="Helical" evidence="8">
    <location>
        <begin position="182"/>
        <end position="202"/>
    </location>
</feature>
<sequence length="505" mass="58180">MIDWIKKNKIEAFILVLIILAALFLRLYRIDEYMTFLGDEGRDVRIVRDLITKGNLVFIGPQTSIGNMYLGPLYYYMMAPALLLSNLNPVGPAIMNALLGTLTIFLTYYLGKKWFSPAAGLIGALLFALSPVAIIYSHSSWNPNPMPFFALLSVWGIYEVWQKHSFRCLPWVGVSFAFALQMHYLGLILIPTLGIFWLLTLLNVKKDPKMVRAFWVKTIWAFVIFLLLMSPLVLFDLKHQGQNLNAFKTFFADRQTTINVNPARSDRYLPAIQSVTSELLLGRQMTYSTLTAFIIALVSIWAYLGKPKARIVDFLKSKKDPALSVVFTWIFFGILGLGVYKQHIYAHYFGFLFPAVYLLVGYLISFLWKKGIIFKILSAIYLIFLIYFPLLNSPLRFEPNRQLSRTEAAVDLIIKESTGEPFNFALIAKQNYDESYRYFFENKKSKMFRGEDLVTEQLFIICEDGDTCAPEGHSQYQIAIFGIAKIDREWKLDHLRIYRLIHPKQ</sequence>
<evidence type="ECO:0000256" key="2">
    <source>
        <dbReference type="ARBA" id="ARBA00022475"/>
    </source>
</evidence>
<name>A0A0G1P9C8_9BACT</name>
<feature type="transmembrane region" description="Helical" evidence="8">
    <location>
        <begin position="372"/>
        <end position="391"/>
    </location>
</feature>
<keyword evidence="3" id="KW-0328">Glycosyltransferase</keyword>
<dbReference type="GO" id="GO:0016763">
    <property type="term" value="F:pentosyltransferase activity"/>
    <property type="evidence" value="ECO:0007669"/>
    <property type="project" value="TreeGrafter"/>
</dbReference>
<feature type="transmembrane region" description="Helical" evidence="8">
    <location>
        <begin position="12"/>
        <end position="30"/>
    </location>
</feature>
<evidence type="ECO:0000313" key="10">
    <source>
        <dbReference type="EMBL" id="KKU29454.1"/>
    </source>
</evidence>
<feature type="transmembrane region" description="Helical" evidence="8">
    <location>
        <begin position="285"/>
        <end position="303"/>
    </location>
</feature>
<dbReference type="Pfam" id="PF13231">
    <property type="entry name" value="PMT_2"/>
    <property type="match status" value="1"/>
</dbReference>
<protein>
    <submittedName>
        <fullName evidence="10">Oligosaccharyl transferase STT3 subunit</fullName>
    </submittedName>
</protein>